<dbReference type="Pfam" id="PF08818">
    <property type="entry name" value="DUF1801"/>
    <property type="match status" value="1"/>
</dbReference>
<protein>
    <recommendedName>
        <fullName evidence="1">YdhG-like domain-containing protein</fullName>
    </recommendedName>
</protein>
<dbReference type="Proteomes" id="UP000199340">
    <property type="component" value="Unassembled WGS sequence"/>
</dbReference>
<evidence type="ECO:0000313" key="3">
    <source>
        <dbReference type="Proteomes" id="UP000199340"/>
    </source>
</evidence>
<dbReference type="SUPFAM" id="SSF159888">
    <property type="entry name" value="YdhG-like"/>
    <property type="match status" value="1"/>
</dbReference>
<sequence length="134" mass="14836">MPQTRFASDAVSSAFAGFAQPARAHLLRLREMILETASDTPAAGRIEETLKWGQPAYLTPETRSGSTLRLGVPKTGGYAIYAHCQTSLISDFRMLFPDDFAYDGNRAVLFDAETAPDLDKLRLLVSRALTYHLR</sequence>
<accession>A0A1G8PGI0</accession>
<feature type="domain" description="YdhG-like" evidence="1">
    <location>
        <begin position="23"/>
        <end position="128"/>
    </location>
</feature>
<keyword evidence="3" id="KW-1185">Reference proteome</keyword>
<dbReference type="STRING" id="490829.SAMN05421850_106218"/>
<dbReference type="OrthoDB" id="328972at2"/>
<dbReference type="EMBL" id="FNEB01000006">
    <property type="protein sequence ID" value="SDI91614.1"/>
    <property type="molecule type" value="Genomic_DNA"/>
</dbReference>
<dbReference type="AlphaFoldDB" id="A0A1G8PGI0"/>
<gene>
    <name evidence="2" type="ORF">SAMN05421850_106218</name>
</gene>
<proteinExistence type="predicted"/>
<evidence type="ECO:0000313" key="2">
    <source>
        <dbReference type="EMBL" id="SDI91614.1"/>
    </source>
</evidence>
<name>A0A1G8PGI0_9RHOB</name>
<dbReference type="InterPro" id="IPR014922">
    <property type="entry name" value="YdhG-like"/>
</dbReference>
<organism evidence="2 3">
    <name type="scientific">Lutimaribacter saemankumensis</name>
    <dbReference type="NCBI Taxonomy" id="490829"/>
    <lineage>
        <taxon>Bacteria</taxon>
        <taxon>Pseudomonadati</taxon>
        <taxon>Pseudomonadota</taxon>
        <taxon>Alphaproteobacteria</taxon>
        <taxon>Rhodobacterales</taxon>
        <taxon>Roseobacteraceae</taxon>
        <taxon>Lutimaribacter</taxon>
    </lineage>
</organism>
<reference evidence="2 3" key="1">
    <citation type="submission" date="2016-10" db="EMBL/GenBank/DDBJ databases">
        <authorList>
            <person name="de Groot N.N."/>
        </authorList>
    </citation>
    <scope>NUCLEOTIDE SEQUENCE [LARGE SCALE GENOMIC DNA]</scope>
    <source>
        <strain evidence="2 3">DSM 28010</strain>
    </source>
</reference>
<evidence type="ECO:0000259" key="1">
    <source>
        <dbReference type="Pfam" id="PF08818"/>
    </source>
</evidence>